<comment type="caution">
    <text evidence="1">The sequence shown here is derived from an EMBL/GenBank/DDBJ whole genome shotgun (WGS) entry which is preliminary data.</text>
</comment>
<dbReference type="Proteomes" id="UP000299102">
    <property type="component" value="Unassembled WGS sequence"/>
</dbReference>
<dbReference type="OrthoDB" id="7382669at2759"/>
<evidence type="ECO:0000313" key="1">
    <source>
        <dbReference type="EMBL" id="GBP30781.1"/>
    </source>
</evidence>
<proteinExistence type="predicted"/>
<accession>A0A4C1UWC5</accession>
<reference evidence="1 2" key="1">
    <citation type="journal article" date="2019" name="Commun. Biol.">
        <title>The bagworm genome reveals a unique fibroin gene that provides high tensile strength.</title>
        <authorList>
            <person name="Kono N."/>
            <person name="Nakamura H."/>
            <person name="Ohtoshi R."/>
            <person name="Tomita M."/>
            <person name="Numata K."/>
            <person name="Arakawa K."/>
        </authorList>
    </citation>
    <scope>NUCLEOTIDE SEQUENCE [LARGE SCALE GENOMIC DNA]</scope>
</reference>
<organism evidence="1 2">
    <name type="scientific">Eumeta variegata</name>
    <name type="common">Bagworm moth</name>
    <name type="synonym">Eumeta japonica</name>
    <dbReference type="NCBI Taxonomy" id="151549"/>
    <lineage>
        <taxon>Eukaryota</taxon>
        <taxon>Metazoa</taxon>
        <taxon>Ecdysozoa</taxon>
        <taxon>Arthropoda</taxon>
        <taxon>Hexapoda</taxon>
        <taxon>Insecta</taxon>
        <taxon>Pterygota</taxon>
        <taxon>Neoptera</taxon>
        <taxon>Endopterygota</taxon>
        <taxon>Lepidoptera</taxon>
        <taxon>Glossata</taxon>
        <taxon>Ditrysia</taxon>
        <taxon>Tineoidea</taxon>
        <taxon>Psychidae</taxon>
        <taxon>Oiketicinae</taxon>
        <taxon>Eumeta</taxon>
    </lineage>
</organism>
<protein>
    <submittedName>
        <fullName evidence="1">Uncharacterized protein</fullName>
    </submittedName>
</protein>
<gene>
    <name evidence="1" type="ORF">EVAR_82523_1</name>
</gene>
<name>A0A4C1UWC5_EUMVA</name>
<dbReference type="AlphaFoldDB" id="A0A4C1UWC5"/>
<dbReference type="EMBL" id="BGZK01000237">
    <property type="protein sequence ID" value="GBP30781.1"/>
    <property type="molecule type" value="Genomic_DNA"/>
</dbReference>
<evidence type="ECO:0000313" key="2">
    <source>
        <dbReference type="Proteomes" id="UP000299102"/>
    </source>
</evidence>
<sequence length="124" mass="14129">MLVDYFTVRRVELRIRNRVNWKRSVIGSPHGSVVVYTDIITVLVEARTRAEIEGRSLAALHLIRDWVWSNWLKFSQAKSCTMTVRGGCRDTPTHAIMIGEGAFKSFGRLSGVSTTSWELRYSVL</sequence>
<keyword evidence="2" id="KW-1185">Reference proteome</keyword>